<dbReference type="PANTHER" id="PTHR23070">
    <property type="entry name" value="BCS1 AAA-TYPE ATPASE"/>
    <property type="match status" value="1"/>
</dbReference>
<evidence type="ECO:0000313" key="8">
    <source>
        <dbReference type="Proteomes" id="UP000198755"/>
    </source>
</evidence>
<keyword evidence="4" id="KW-0812">Transmembrane</keyword>
<feature type="transmembrane region" description="Helical" evidence="4">
    <location>
        <begin position="12"/>
        <end position="33"/>
    </location>
</feature>
<dbReference type="Proteomes" id="UP000198755">
    <property type="component" value="Unassembled WGS sequence"/>
</dbReference>
<feature type="domain" description="AAA+ ATPase" evidence="5">
    <location>
        <begin position="203"/>
        <end position="338"/>
    </location>
</feature>
<proteinExistence type="inferred from homology"/>
<dbReference type="Gene3D" id="3.40.50.300">
    <property type="entry name" value="P-loop containing nucleotide triphosphate hydrolases"/>
    <property type="match status" value="1"/>
</dbReference>
<feature type="domain" description="BCS1 N-terminal" evidence="6">
    <location>
        <begin position="24"/>
        <end position="172"/>
    </location>
</feature>
<dbReference type="InterPro" id="IPR027417">
    <property type="entry name" value="P-loop_NTPase"/>
</dbReference>
<comment type="similarity">
    <text evidence="2">Belongs to the AAA ATPase family. BCS1 subfamily.</text>
</comment>
<dbReference type="RefSeq" id="WP_091684482.1">
    <property type="nucleotide sequence ID" value="NZ_FOSN01000012.1"/>
</dbReference>
<protein>
    <submittedName>
        <fullName evidence="7">Chaperone BCS1</fullName>
    </submittedName>
</protein>
<keyword evidence="4" id="KW-0472">Membrane</keyword>
<organism evidence="7 8">
    <name type="scientific">Methylocapsa palsarum</name>
    <dbReference type="NCBI Taxonomy" id="1612308"/>
    <lineage>
        <taxon>Bacteria</taxon>
        <taxon>Pseudomonadati</taxon>
        <taxon>Pseudomonadota</taxon>
        <taxon>Alphaproteobacteria</taxon>
        <taxon>Hyphomicrobiales</taxon>
        <taxon>Beijerinckiaceae</taxon>
        <taxon>Methylocapsa</taxon>
    </lineage>
</organism>
<dbReference type="Pfam" id="PF00004">
    <property type="entry name" value="AAA"/>
    <property type="match status" value="1"/>
</dbReference>
<evidence type="ECO:0000259" key="5">
    <source>
        <dbReference type="SMART" id="SM00382"/>
    </source>
</evidence>
<dbReference type="GO" id="GO:0005524">
    <property type="term" value="F:ATP binding"/>
    <property type="evidence" value="ECO:0007669"/>
    <property type="project" value="InterPro"/>
</dbReference>
<dbReference type="InterPro" id="IPR014851">
    <property type="entry name" value="BCS1_N"/>
</dbReference>
<evidence type="ECO:0000313" key="7">
    <source>
        <dbReference type="EMBL" id="SFK62129.1"/>
    </source>
</evidence>
<sequence>MTLLETVYSTLASNQLLVGGVGTLAFGSLMYLLRTVPQKILDIINRTLWTIVTVESLSNEYQDVDAFLEGRRLRFFSRSLEIKDGRLKTGFGGGWGIYEGILFNYSKTKSNQQVTHFETITVSFLSRDRTLVERFMRDSKPEEHKNSIYISMFNAGGCNGGLRRRKRALDTVFVDQAIKDRLVGRLTWFVGAEEWHSARGIPWKLGIILHGQPGTGKTSLIHALASDLGFDIKYIKSLHGLGEAFMSGTKNDLFVIEDIDTIANGLNRDSPRERDGSNPFEGLAMFGSPLHEILNSMDGMQTPDGLKFIVTTNHLDKLDPAIIRPGRIDEVIEIGPLFVDSARRMFKAFYGRDGIHGYSPRPGAELQLMFSTMTAQDAETELSRLASQADHAAEQLTDPHAGAPVRLRSVPGGA</sequence>
<reference evidence="7 8" key="1">
    <citation type="submission" date="2016-10" db="EMBL/GenBank/DDBJ databases">
        <authorList>
            <person name="de Groot N.N."/>
        </authorList>
    </citation>
    <scope>NUCLEOTIDE SEQUENCE [LARGE SCALE GENOMIC DNA]</scope>
    <source>
        <strain evidence="7 8">NE2</strain>
    </source>
</reference>
<dbReference type="SUPFAM" id="SSF52540">
    <property type="entry name" value="P-loop containing nucleoside triphosphate hydrolases"/>
    <property type="match status" value="1"/>
</dbReference>
<evidence type="ECO:0000256" key="4">
    <source>
        <dbReference type="SAM" id="Phobius"/>
    </source>
</evidence>
<dbReference type="InterPro" id="IPR003959">
    <property type="entry name" value="ATPase_AAA_core"/>
</dbReference>
<evidence type="ECO:0000256" key="2">
    <source>
        <dbReference type="ARBA" id="ARBA00007448"/>
    </source>
</evidence>
<dbReference type="InterPro" id="IPR050747">
    <property type="entry name" value="Mitochondrial_chaperone_BCS1"/>
</dbReference>
<dbReference type="SMART" id="SM01024">
    <property type="entry name" value="BCS1_N"/>
    <property type="match status" value="1"/>
</dbReference>
<dbReference type="AlphaFoldDB" id="A0A1I4B2L7"/>
<feature type="region of interest" description="Disordered" evidence="3">
    <location>
        <begin position="388"/>
        <end position="414"/>
    </location>
</feature>
<dbReference type="STRING" id="1612308.SAMN05444581_11265"/>
<gene>
    <name evidence="7" type="ORF">SAMN05444581_11265</name>
</gene>
<name>A0A1I4B2L7_9HYPH</name>
<dbReference type="OrthoDB" id="9809379at2"/>
<dbReference type="GO" id="GO:0016887">
    <property type="term" value="F:ATP hydrolysis activity"/>
    <property type="evidence" value="ECO:0007669"/>
    <property type="project" value="InterPro"/>
</dbReference>
<evidence type="ECO:0000259" key="6">
    <source>
        <dbReference type="SMART" id="SM01024"/>
    </source>
</evidence>
<accession>A0A1I4B2L7</accession>
<dbReference type="GO" id="GO:0016020">
    <property type="term" value="C:membrane"/>
    <property type="evidence" value="ECO:0007669"/>
    <property type="project" value="UniProtKB-SubCell"/>
</dbReference>
<comment type="subcellular location">
    <subcellularLocation>
        <location evidence="1">Membrane</location>
        <topology evidence="1">Single-pass membrane protein</topology>
    </subcellularLocation>
</comment>
<dbReference type="SMART" id="SM00382">
    <property type="entry name" value="AAA"/>
    <property type="match status" value="1"/>
</dbReference>
<dbReference type="InterPro" id="IPR003593">
    <property type="entry name" value="AAA+_ATPase"/>
</dbReference>
<keyword evidence="8" id="KW-1185">Reference proteome</keyword>
<evidence type="ECO:0000256" key="1">
    <source>
        <dbReference type="ARBA" id="ARBA00004167"/>
    </source>
</evidence>
<keyword evidence="4" id="KW-1133">Transmembrane helix</keyword>
<evidence type="ECO:0000256" key="3">
    <source>
        <dbReference type="SAM" id="MobiDB-lite"/>
    </source>
</evidence>
<dbReference type="EMBL" id="FOSN01000012">
    <property type="protein sequence ID" value="SFK62129.1"/>
    <property type="molecule type" value="Genomic_DNA"/>
</dbReference>